<evidence type="ECO:0000256" key="5">
    <source>
        <dbReference type="ARBA" id="ARBA00023136"/>
    </source>
</evidence>
<evidence type="ECO:0000256" key="2">
    <source>
        <dbReference type="ARBA" id="ARBA00022475"/>
    </source>
</evidence>
<comment type="subcellular location">
    <subcellularLocation>
        <location evidence="1">Cell membrane</location>
        <topology evidence="1">Multi-pass membrane protein</topology>
    </subcellularLocation>
</comment>
<evidence type="ECO:0000313" key="11">
    <source>
        <dbReference type="Proteomes" id="UP000625711"/>
    </source>
</evidence>
<evidence type="ECO:0008006" key="12">
    <source>
        <dbReference type="Google" id="ProtNLM"/>
    </source>
</evidence>
<dbReference type="SUPFAM" id="SSF53850">
    <property type="entry name" value="Periplasmic binding protein-like II"/>
    <property type="match status" value="1"/>
</dbReference>
<protein>
    <recommendedName>
        <fullName evidence="12">Ionotropic receptor</fullName>
    </recommendedName>
</protein>
<evidence type="ECO:0000256" key="3">
    <source>
        <dbReference type="ARBA" id="ARBA00022692"/>
    </source>
</evidence>
<keyword evidence="4 8" id="KW-1133">Transmembrane helix</keyword>
<evidence type="ECO:0000256" key="6">
    <source>
        <dbReference type="ARBA" id="ARBA00023170"/>
    </source>
</evidence>
<keyword evidence="6" id="KW-0675">Receptor</keyword>
<feature type="transmembrane region" description="Helical" evidence="8">
    <location>
        <begin position="728"/>
        <end position="749"/>
    </location>
</feature>
<organism evidence="10 11">
    <name type="scientific">Rhynchophorus ferrugineus</name>
    <name type="common">Red palm weevil</name>
    <name type="synonym">Curculio ferrugineus</name>
    <dbReference type="NCBI Taxonomy" id="354439"/>
    <lineage>
        <taxon>Eukaryota</taxon>
        <taxon>Metazoa</taxon>
        <taxon>Ecdysozoa</taxon>
        <taxon>Arthropoda</taxon>
        <taxon>Hexapoda</taxon>
        <taxon>Insecta</taxon>
        <taxon>Pterygota</taxon>
        <taxon>Neoptera</taxon>
        <taxon>Endopterygota</taxon>
        <taxon>Coleoptera</taxon>
        <taxon>Polyphaga</taxon>
        <taxon>Cucujiformia</taxon>
        <taxon>Curculionidae</taxon>
        <taxon>Dryophthorinae</taxon>
        <taxon>Rhynchophorus</taxon>
    </lineage>
</organism>
<keyword evidence="11" id="KW-1185">Reference proteome</keyword>
<dbReference type="PANTHER" id="PTHR42643:SF24">
    <property type="entry name" value="IONOTROPIC RECEPTOR 60A"/>
    <property type="match status" value="1"/>
</dbReference>
<evidence type="ECO:0000313" key="10">
    <source>
        <dbReference type="EMBL" id="KAF7278271.1"/>
    </source>
</evidence>
<evidence type="ECO:0000256" key="7">
    <source>
        <dbReference type="ARBA" id="ARBA00023180"/>
    </source>
</evidence>
<evidence type="ECO:0000256" key="4">
    <source>
        <dbReference type="ARBA" id="ARBA00022989"/>
    </source>
</evidence>
<evidence type="ECO:0000256" key="8">
    <source>
        <dbReference type="SAM" id="Phobius"/>
    </source>
</evidence>
<keyword evidence="9" id="KW-0732">Signal</keyword>
<feature type="signal peptide" evidence="9">
    <location>
        <begin position="1"/>
        <end position="17"/>
    </location>
</feature>
<proteinExistence type="predicted"/>
<name>A0A834IFY6_RHYFE</name>
<keyword evidence="5 8" id="KW-0472">Membrane</keyword>
<dbReference type="AlphaFoldDB" id="A0A834IFY6"/>
<accession>A0A834IFY6</accession>
<comment type="caution">
    <text evidence="10">The sequence shown here is derived from an EMBL/GenBank/DDBJ whole genome shotgun (WGS) entry which is preliminary data.</text>
</comment>
<keyword evidence="7" id="KW-0325">Glycoprotein</keyword>
<feature type="chain" id="PRO_5032419232" description="Ionotropic receptor" evidence="9">
    <location>
        <begin position="18"/>
        <end position="766"/>
    </location>
</feature>
<keyword evidence="3 8" id="KW-0812">Transmembrane</keyword>
<keyword evidence="2" id="KW-1003">Cell membrane</keyword>
<dbReference type="Proteomes" id="UP000625711">
    <property type="component" value="Unassembled WGS sequence"/>
</dbReference>
<evidence type="ECO:0000256" key="1">
    <source>
        <dbReference type="ARBA" id="ARBA00004651"/>
    </source>
</evidence>
<dbReference type="InterPro" id="IPR052192">
    <property type="entry name" value="Insect_Ionotropic_Sensory_Rcpt"/>
</dbReference>
<reference evidence="10" key="1">
    <citation type="submission" date="2020-08" db="EMBL/GenBank/DDBJ databases">
        <title>Genome sequencing and assembly of the red palm weevil Rhynchophorus ferrugineus.</title>
        <authorList>
            <person name="Dias G.B."/>
            <person name="Bergman C.M."/>
            <person name="Manee M."/>
        </authorList>
    </citation>
    <scope>NUCLEOTIDE SEQUENCE</scope>
    <source>
        <strain evidence="10">AA-2017</strain>
        <tissue evidence="10">Whole larva</tissue>
    </source>
</reference>
<dbReference type="PANTHER" id="PTHR42643">
    <property type="entry name" value="IONOTROPIC RECEPTOR 20A-RELATED"/>
    <property type="match status" value="1"/>
</dbReference>
<dbReference type="Gene3D" id="3.40.50.2300">
    <property type="match status" value="2"/>
</dbReference>
<dbReference type="EMBL" id="JAACXV010000404">
    <property type="protein sequence ID" value="KAF7278271.1"/>
    <property type="molecule type" value="Genomic_DNA"/>
</dbReference>
<dbReference type="OrthoDB" id="5984008at2759"/>
<gene>
    <name evidence="10" type="ORF">GWI33_008627</name>
</gene>
<dbReference type="Gene3D" id="3.40.190.10">
    <property type="entry name" value="Periplasmic binding protein-like II"/>
    <property type="match status" value="2"/>
</dbReference>
<dbReference type="GO" id="GO:0005886">
    <property type="term" value="C:plasma membrane"/>
    <property type="evidence" value="ECO:0007669"/>
    <property type="project" value="UniProtKB-SubCell"/>
</dbReference>
<evidence type="ECO:0000256" key="9">
    <source>
        <dbReference type="SAM" id="SignalP"/>
    </source>
</evidence>
<sequence length="766" mass="88502">MLLKTLLLCFTLNYVKSETFPSLLTTNATIAVIIDKEYLTTDYDDIKTKIEDYLIYAKREVLRHGGVNVQYFAWTAINVKRDLSAILSITSCANTWRLFKTAETENLLHMAISEQDCPRLPHNHAITIPIIEKGQETPQLLLDLRTMRIYQWKQMTIIYDNTISDDMITRVIRSLTKQANRVEASGISLMKLFKSHGSNKKNDPKYIQAIIKDKFSSVNSNAVGKNFLVIASFEIVETVMKTVKELKLVDTQKQWLYLISDTDSRLSNLKKFKRLLKEGDNVAFIYNNTVNRKSCLGGLVCHIEEILTAFTKSLDNAIVDEYESAAQVSEEEWEAIRPTKQERKSYLLEQMKKYLVDYGVCDNCTKWKFETGETWGREYLENNRADNSIAEILSVGTWRPSDGPTMTDELFPHVSHGFRGKTLPVVSFHNPPWQILRLNDTGDVVEYSGIIFDIMKELSKNLNFTFNVEVIKVHDKANSSRYNPRNESTAFLDLIENSDISTYNIPQEILELVHNKSVAMGACAFTVTEENKKVINFTRPISIQFYTFLVARPRELSRALLFISPFTGEVKELINHADTLTWSFRRNTFLEAQLKTSKDHTYKAIYEHSKDISDVRSMVNQIKLGKHVYIDWKIKLQYIMKQQFQESDTCDLALGLDEFCDEQIALIISPDTPYLNKINAEIKKLHQVGLIQKWLEDYLPKRDKCWKKKRSIEVNNHTVNLDDMQGSFFVLFLGFIIALLVIIGERIWWKKLKPKPSKTLVQPFVT</sequence>